<dbReference type="GO" id="GO:0000127">
    <property type="term" value="C:transcription factor TFIIIC complex"/>
    <property type="evidence" value="ECO:0007669"/>
    <property type="project" value="InterPro"/>
</dbReference>
<comment type="caution">
    <text evidence="1">The sequence shown here is derived from an EMBL/GenBank/DDBJ whole genome shotgun (WGS) entry which is preliminary data.</text>
</comment>
<proteinExistence type="predicted"/>
<sequence>MMMVRNTDVDQLNPMYVARTQKAIVKLFWIGGQQVHVLSDNFLDLDSEAIPGSCEIELVYWESNIVWSLKQYETQDMPLVVWDIITALLAFRHSKPEYVEHLLIKWLSISYVGSDFNPSAENVLLYTSRTFSKVTSRQLRLLNIICRRVKLSEMKVDEINSRLLSN</sequence>
<organism evidence="1 2">
    <name type="scientific">Rubus argutus</name>
    <name type="common">Southern blackberry</name>
    <dbReference type="NCBI Taxonomy" id="59490"/>
    <lineage>
        <taxon>Eukaryota</taxon>
        <taxon>Viridiplantae</taxon>
        <taxon>Streptophyta</taxon>
        <taxon>Embryophyta</taxon>
        <taxon>Tracheophyta</taxon>
        <taxon>Spermatophyta</taxon>
        <taxon>Magnoliopsida</taxon>
        <taxon>eudicotyledons</taxon>
        <taxon>Gunneridae</taxon>
        <taxon>Pentapetalae</taxon>
        <taxon>rosids</taxon>
        <taxon>fabids</taxon>
        <taxon>Rosales</taxon>
        <taxon>Rosaceae</taxon>
        <taxon>Rosoideae</taxon>
        <taxon>Rosoideae incertae sedis</taxon>
        <taxon>Rubus</taxon>
    </lineage>
</organism>
<accession>A0AAW1X6P4</accession>
<dbReference type="GO" id="GO:0006384">
    <property type="term" value="P:transcription initiation at RNA polymerase III promoter"/>
    <property type="evidence" value="ECO:0007669"/>
    <property type="project" value="InterPro"/>
</dbReference>
<evidence type="ECO:0000313" key="1">
    <source>
        <dbReference type="EMBL" id="KAK9931724.1"/>
    </source>
</evidence>
<dbReference type="PANTHER" id="PTHR15496">
    <property type="entry name" value="GENERAL TRANSCRIPTION FACTOR 3C POLYPEPTIDE 4 FAMILY"/>
    <property type="match status" value="1"/>
</dbReference>
<dbReference type="EMBL" id="JBEDUW010000004">
    <property type="protein sequence ID" value="KAK9931724.1"/>
    <property type="molecule type" value="Genomic_DNA"/>
</dbReference>
<dbReference type="Proteomes" id="UP001457282">
    <property type="component" value="Unassembled WGS sequence"/>
</dbReference>
<name>A0AAW1X6P4_RUBAR</name>
<protein>
    <submittedName>
        <fullName evidence="1">Uncharacterized protein</fullName>
    </submittedName>
</protein>
<reference evidence="1 2" key="1">
    <citation type="journal article" date="2023" name="G3 (Bethesda)">
        <title>A chromosome-length genome assembly and annotation of blackberry (Rubus argutus, cv. 'Hillquist').</title>
        <authorList>
            <person name="Bruna T."/>
            <person name="Aryal R."/>
            <person name="Dudchenko O."/>
            <person name="Sargent D.J."/>
            <person name="Mead D."/>
            <person name="Buti M."/>
            <person name="Cavallini A."/>
            <person name="Hytonen T."/>
            <person name="Andres J."/>
            <person name="Pham M."/>
            <person name="Weisz D."/>
            <person name="Mascagni F."/>
            <person name="Usai G."/>
            <person name="Natali L."/>
            <person name="Bassil N."/>
            <person name="Fernandez G.E."/>
            <person name="Lomsadze A."/>
            <person name="Armour M."/>
            <person name="Olukolu B."/>
            <person name="Poorten T."/>
            <person name="Britton C."/>
            <person name="Davik J."/>
            <person name="Ashrafi H."/>
            <person name="Aiden E.L."/>
            <person name="Borodovsky M."/>
            <person name="Worthington M."/>
        </authorList>
    </citation>
    <scope>NUCLEOTIDE SEQUENCE [LARGE SCALE GENOMIC DNA]</scope>
    <source>
        <strain evidence="1">PI 553951</strain>
    </source>
</reference>
<dbReference type="GO" id="GO:0004402">
    <property type="term" value="F:histone acetyltransferase activity"/>
    <property type="evidence" value="ECO:0007669"/>
    <property type="project" value="InterPro"/>
</dbReference>
<evidence type="ECO:0000313" key="2">
    <source>
        <dbReference type="Proteomes" id="UP001457282"/>
    </source>
</evidence>
<dbReference type="AlphaFoldDB" id="A0AAW1X6P4"/>
<keyword evidence="2" id="KW-1185">Reference proteome</keyword>
<dbReference type="PANTHER" id="PTHR15496:SF2">
    <property type="entry name" value="GENERAL TRANSCRIPTION FACTOR 3C POLYPEPTIDE 4"/>
    <property type="match status" value="1"/>
</dbReference>
<gene>
    <name evidence="1" type="ORF">M0R45_018991</name>
</gene>
<dbReference type="InterPro" id="IPR044230">
    <property type="entry name" value="GTF3C4"/>
</dbReference>